<dbReference type="AlphaFoldDB" id="A0A9D2VKE9"/>
<dbReference type="PROSITE" id="PS00198">
    <property type="entry name" value="4FE4S_FER_1"/>
    <property type="match status" value="1"/>
</dbReference>
<evidence type="ECO:0000313" key="6">
    <source>
        <dbReference type="EMBL" id="HJH43056.1"/>
    </source>
</evidence>
<dbReference type="Pfam" id="PF13247">
    <property type="entry name" value="Fer4_11"/>
    <property type="match status" value="1"/>
</dbReference>
<keyword evidence="2" id="KW-0479">Metal-binding</keyword>
<keyword evidence="3" id="KW-0408">Iron</keyword>
<reference evidence="6" key="1">
    <citation type="journal article" date="2021" name="PeerJ">
        <title>Extensive microbial diversity within the chicken gut microbiome revealed by metagenomics and culture.</title>
        <authorList>
            <person name="Gilroy R."/>
            <person name="Ravi A."/>
            <person name="Getino M."/>
            <person name="Pursley I."/>
            <person name="Horton D.L."/>
            <person name="Alikhan N.F."/>
            <person name="Baker D."/>
            <person name="Gharbi K."/>
            <person name="Hall N."/>
            <person name="Watson M."/>
            <person name="Adriaenssens E.M."/>
            <person name="Foster-Nyarko E."/>
            <person name="Jarju S."/>
            <person name="Secka A."/>
            <person name="Antonio M."/>
            <person name="Oren A."/>
            <person name="Chaudhuri R.R."/>
            <person name="La Ragione R."/>
            <person name="Hildebrand F."/>
            <person name="Pallen M.J."/>
        </authorList>
    </citation>
    <scope>NUCLEOTIDE SEQUENCE</scope>
    <source>
        <strain evidence="6">USAMLcec12-2067</strain>
    </source>
</reference>
<dbReference type="Proteomes" id="UP000789325">
    <property type="component" value="Unassembled WGS sequence"/>
</dbReference>
<evidence type="ECO:0000256" key="2">
    <source>
        <dbReference type="ARBA" id="ARBA00022723"/>
    </source>
</evidence>
<accession>A0A9D2VKE9</accession>
<gene>
    <name evidence="6" type="ORF">K8V16_04585</name>
</gene>
<dbReference type="InterPro" id="IPR017896">
    <property type="entry name" value="4Fe4S_Fe-S-bd"/>
</dbReference>
<keyword evidence="1" id="KW-0004">4Fe-4S</keyword>
<dbReference type="PANTHER" id="PTHR43177">
    <property type="entry name" value="PROTEIN NRFC"/>
    <property type="match status" value="1"/>
</dbReference>
<evidence type="ECO:0000256" key="1">
    <source>
        <dbReference type="ARBA" id="ARBA00022485"/>
    </source>
</evidence>
<evidence type="ECO:0000256" key="4">
    <source>
        <dbReference type="ARBA" id="ARBA00023014"/>
    </source>
</evidence>
<dbReference type="InterPro" id="IPR050954">
    <property type="entry name" value="ET_IronSulfur_Cluster-Binding"/>
</dbReference>
<name>A0A9D2VKE9_9ACTN</name>
<proteinExistence type="predicted"/>
<dbReference type="GO" id="GO:0051539">
    <property type="term" value="F:4 iron, 4 sulfur cluster binding"/>
    <property type="evidence" value="ECO:0007669"/>
    <property type="project" value="UniProtKB-KW"/>
</dbReference>
<organism evidence="6 7">
    <name type="scientific">Rubneribacter badeniensis</name>
    <dbReference type="NCBI Taxonomy" id="2070688"/>
    <lineage>
        <taxon>Bacteria</taxon>
        <taxon>Bacillati</taxon>
        <taxon>Actinomycetota</taxon>
        <taxon>Coriobacteriia</taxon>
        <taxon>Eggerthellales</taxon>
        <taxon>Eggerthellaceae</taxon>
        <taxon>Rubneribacter</taxon>
    </lineage>
</organism>
<evidence type="ECO:0000313" key="7">
    <source>
        <dbReference type="Proteomes" id="UP000789325"/>
    </source>
</evidence>
<protein>
    <submittedName>
        <fullName evidence="6">4Fe-4S dicluster domain-containing protein</fullName>
    </submittedName>
</protein>
<comment type="caution">
    <text evidence="6">The sequence shown here is derived from an EMBL/GenBank/DDBJ whole genome shotgun (WGS) entry which is preliminary data.</text>
</comment>
<evidence type="ECO:0000256" key="3">
    <source>
        <dbReference type="ARBA" id="ARBA00023004"/>
    </source>
</evidence>
<feature type="domain" description="4Fe-4S ferredoxin-type" evidence="5">
    <location>
        <begin position="6"/>
        <end position="36"/>
    </location>
</feature>
<dbReference type="RefSeq" id="WP_273532351.1">
    <property type="nucleotide sequence ID" value="NZ_DBEYRC010000150.1"/>
</dbReference>
<dbReference type="PANTHER" id="PTHR43177:SF3">
    <property type="entry name" value="PROTEIN NRFC HOMOLOG"/>
    <property type="match status" value="1"/>
</dbReference>
<feature type="domain" description="4Fe-4S ferredoxin-type" evidence="5">
    <location>
        <begin position="58"/>
        <end position="89"/>
    </location>
</feature>
<sequence length="188" mass="20540">MAERHYGMVIDTRHCVGCQTCTVSCKISNEVPGSAHWNHLESLDGEVLYQSTGVFPRTTLAFRPLLCNHCEDPACVKHCPTGAMHKDEESGLVLVDQDVCIACGYCSWVCPYGAPSMDDANHVMSKCTFCANRVRMGEEPFCVASCPANARVFGDLNDPESDVCKLVQSGKAQAYLPEMGTCPSVYYV</sequence>
<dbReference type="Gene3D" id="3.30.70.20">
    <property type="match status" value="2"/>
</dbReference>
<evidence type="ECO:0000259" key="5">
    <source>
        <dbReference type="PROSITE" id="PS51379"/>
    </source>
</evidence>
<dbReference type="SUPFAM" id="SSF54862">
    <property type="entry name" value="4Fe-4S ferredoxins"/>
    <property type="match status" value="1"/>
</dbReference>
<dbReference type="CDD" id="cd10551">
    <property type="entry name" value="PsrB"/>
    <property type="match status" value="1"/>
</dbReference>
<dbReference type="InterPro" id="IPR017900">
    <property type="entry name" value="4Fe4S_Fe_S_CS"/>
</dbReference>
<feature type="domain" description="4Fe-4S ferredoxin-type" evidence="5">
    <location>
        <begin position="91"/>
        <end position="120"/>
    </location>
</feature>
<keyword evidence="4" id="KW-0411">Iron-sulfur</keyword>
<dbReference type="EMBL" id="DYZL01000090">
    <property type="protein sequence ID" value="HJH43056.1"/>
    <property type="molecule type" value="Genomic_DNA"/>
</dbReference>
<reference evidence="6" key="2">
    <citation type="submission" date="2021-09" db="EMBL/GenBank/DDBJ databases">
        <authorList>
            <person name="Gilroy R."/>
        </authorList>
    </citation>
    <scope>NUCLEOTIDE SEQUENCE</scope>
    <source>
        <strain evidence="6">USAMLcec12-2067</strain>
    </source>
</reference>
<dbReference type="PROSITE" id="PS51379">
    <property type="entry name" value="4FE4S_FER_2"/>
    <property type="match status" value="3"/>
</dbReference>
<dbReference type="GO" id="GO:0046872">
    <property type="term" value="F:metal ion binding"/>
    <property type="evidence" value="ECO:0007669"/>
    <property type="project" value="UniProtKB-KW"/>
</dbReference>